<evidence type="ECO:0000256" key="5">
    <source>
        <dbReference type="ARBA" id="ARBA00022833"/>
    </source>
</evidence>
<dbReference type="InterPro" id="IPR004217">
    <property type="entry name" value="Tim10-like"/>
</dbReference>
<evidence type="ECO:0000256" key="9">
    <source>
        <dbReference type="ARBA" id="ARBA00023157"/>
    </source>
</evidence>
<comment type="similarity">
    <text evidence="1 10">Belongs to the small Tim family.</text>
</comment>
<name>A0A507C8E7_9FUNG</name>
<dbReference type="STRING" id="1806994.A0A507C8E7"/>
<keyword evidence="10" id="KW-0143">Chaperone</keyword>
<evidence type="ECO:0000256" key="6">
    <source>
        <dbReference type="ARBA" id="ARBA00022927"/>
    </source>
</evidence>
<dbReference type="RefSeq" id="XP_031024692.1">
    <property type="nucleotide sequence ID" value="XM_031169343.1"/>
</dbReference>
<keyword evidence="7 10" id="KW-0811">Translocation</keyword>
<dbReference type="InterPro" id="IPR035427">
    <property type="entry name" value="Tim10-like_dom_sf"/>
</dbReference>
<dbReference type="Gene3D" id="1.10.287.810">
    <property type="entry name" value="Mitochondrial import inner membrane translocase subunit tim13 like domains"/>
    <property type="match status" value="1"/>
</dbReference>
<dbReference type="GeneID" id="42004640"/>
<dbReference type="EMBL" id="QEAO01000018">
    <property type="protein sequence ID" value="TPX33775.1"/>
    <property type="molecule type" value="Genomic_DNA"/>
</dbReference>
<dbReference type="Pfam" id="PF02953">
    <property type="entry name" value="zf-Tim10_DDP"/>
    <property type="match status" value="1"/>
</dbReference>
<keyword evidence="13" id="KW-1185">Reference proteome</keyword>
<comment type="subcellular location">
    <subcellularLocation>
        <location evidence="10">Mitochondrion inner membrane</location>
        <topology evidence="10">Peripheral membrane protein</topology>
        <orientation evidence="10">Intermembrane side</orientation>
    </subcellularLocation>
</comment>
<dbReference type="GO" id="GO:0015031">
    <property type="term" value="P:protein transport"/>
    <property type="evidence" value="ECO:0007669"/>
    <property type="project" value="UniProtKB-KW"/>
</dbReference>
<comment type="subunit">
    <text evidence="10">Heterohexamer.</text>
</comment>
<dbReference type="Proteomes" id="UP000319731">
    <property type="component" value="Unassembled WGS sequence"/>
</dbReference>
<keyword evidence="2 10" id="KW-0813">Transport</keyword>
<dbReference type="InterPro" id="IPR050673">
    <property type="entry name" value="Mito_inner_translocase_sub"/>
</dbReference>
<evidence type="ECO:0000256" key="10">
    <source>
        <dbReference type="RuleBase" id="RU367043"/>
    </source>
</evidence>
<keyword evidence="5" id="KW-0862">Zinc</keyword>
<keyword evidence="3" id="KW-0479">Metal-binding</keyword>
<keyword evidence="8 10" id="KW-0496">Mitochondrion</keyword>
<gene>
    <name evidence="12" type="ORF">SmJEL517_g03415</name>
</gene>
<evidence type="ECO:0000256" key="4">
    <source>
        <dbReference type="ARBA" id="ARBA00022792"/>
    </source>
</evidence>
<dbReference type="GO" id="GO:0005743">
    <property type="term" value="C:mitochondrial inner membrane"/>
    <property type="evidence" value="ECO:0007669"/>
    <property type="project" value="UniProtKB-SubCell"/>
</dbReference>
<dbReference type="GO" id="GO:0046872">
    <property type="term" value="F:metal ion binding"/>
    <property type="evidence" value="ECO:0007669"/>
    <property type="project" value="UniProtKB-KW"/>
</dbReference>
<comment type="caution">
    <text evidence="12">The sequence shown here is derived from an EMBL/GenBank/DDBJ whole genome shotgun (WGS) entry which is preliminary data.</text>
</comment>
<proteinExistence type="inferred from homology"/>
<dbReference type="PANTHER" id="PTHR13172">
    <property type="entry name" value="MITOCHONDRIAL IMPORT INNER MEMBRANE TRANSLOCASE SUBUNIT TIM9B"/>
    <property type="match status" value="1"/>
</dbReference>
<reference evidence="12 13" key="1">
    <citation type="journal article" date="2019" name="Sci. Rep.">
        <title>Comparative genomics of chytrid fungi reveal insights into the obligate biotrophic and pathogenic lifestyle of Synchytrium endobioticum.</title>
        <authorList>
            <person name="van de Vossenberg B.T.L.H."/>
            <person name="Warris S."/>
            <person name="Nguyen H.D.T."/>
            <person name="van Gent-Pelzer M.P.E."/>
            <person name="Joly D.L."/>
            <person name="van de Geest H.C."/>
            <person name="Bonants P.J.M."/>
            <person name="Smith D.S."/>
            <person name="Levesque C.A."/>
            <person name="van der Lee T.A.J."/>
        </authorList>
    </citation>
    <scope>NUCLEOTIDE SEQUENCE [LARGE SCALE GENOMIC DNA]</scope>
    <source>
        <strain evidence="12 13">JEL517</strain>
    </source>
</reference>
<keyword evidence="4 10" id="KW-0472">Membrane</keyword>
<dbReference type="OrthoDB" id="1551503at2759"/>
<dbReference type="AlphaFoldDB" id="A0A507C8E7"/>
<evidence type="ECO:0000256" key="2">
    <source>
        <dbReference type="ARBA" id="ARBA00022448"/>
    </source>
</evidence>
<evidence type="ECO:0000256" key="8">
    <source>
        <dbReference type="ARBA" id="ARBA00023128"/>
    </source>
</evidence>
<evidence type="ECO:0000313" key="13">
    <source>
        <dbReference type="Proteomes" id="UP000319731"/>
    </source>
</evidence>
<evidence type="ECO:0000256" key="7">
    <source>
        <dbReference type="ARBA" id="ARBA00023010"/>
    </source>
</evidence>
<dbReference type="SUPFAM" id="SSF144122">
    <property type="entry name" value="Tim10-like"/>
    <property type="match status" value="1"/>
</dbReference>
<keyword evidence="9 10" id="KW-1015">Disulfide bond</keyword>
<sequence length="65" mass="7630">MKDFMRLYGNLVDRCFNDCINDFTTKVVSEKEGTCLSRCTDKFMKHSERIGARFAEYNSQQQPPQ</sequence>
<evidence type="ECO:0000313" key="12">
    <source>
        <dbReference type="EMBL" id="TPX33775.1"/>
    </source>
</evidence>
<comment type="domain">
    <text evidence="10">The twin CX3C motif contains 4 conserved Cys residues that form 2 disulfide bonds in the mitochondrial intermembrane space.</text>
</comment>
<feature type="domain" description="Tim10-like" evidence="11">
    <location>
        <begin position="1"/>
        <end position="56"/>
    </location>
</feature>
<evidence type="ECO:0000259" key="11">
    <source>
        <dbReference type="Pfam" id="PF02953"/>
    </source>
</evidence>
<organism evidence="12 13">
    <name type="scientific">Synchytrium microbalum</name>
    <dbReference type="NCBI Taxonomy" id="1806994"/>
    <lineage>
        <taxon>Eukaryota</taxon>
        <taxon>Fungi</taxon>
        <taxon>Fungi incertae sedis</taxon>
        <taxon>Chytridiomycota</taxon>
        <taxon>Chytridiomycota incertae sedis</taxon>
        <taxon>Chytridiomycetes</taxon>
        <taxon>Synchytriales</taxon>
        <taxon>Synchytriaceae</taxon>
        <taxon>Synchytrium</taxon>
    </lineage>
</organism>
<keyword evidence="6 10" id="KW-0653">Protein transport</keyword>
<comment type="function">
    <text evidence="10">Mitochondrial intermembrane chaperone that participates in the import and insertion of some multi-pass transmembrane proteins into the mitochondrial inner membrane. Also required for the transfer of beta-barrel precursors from the TOM complex to the sorting and assembly machinery (SAM complex) of the outer membrane. Acts as a chaperone-like protein that protects the hydrophobic precursors from aggregation and guide them through the mitochondrial intermembrane space.</text>
</comment>
<protein>
    <recommendedName>
        <fullName evidence="10">Mitochondrial import inner membrane translocase subunit</fullName>
    </recommendedName>
</protein>
<accession>A0A507C8E7</accession>
<evidence type="ECO:0000256" key="3">
    <source>
        <dbReference type="ARBA" id="ARBA00022723"/>
    </source>
</evidence>
<evidence type="ECO:0000256" key="1">
    <source>
        <dbReference type="ARBA" id="ARBA00006720"/>
    </source>
</evidence>
<keyword evidence="4 10" id="KW-0999">Mitochondrion inner membrane</keyword>